<comment type="caution">
    <text evidence="1">The sequence shown here is derived from an EMBL/GenBank/DDBJ whole genome shotgun (WGS) entry which is preliminary data.</text>
</comment>
<proteinExistence type="predicted"/>
<evidence type="ECO:0000313" key="2">
    <source>
        <dbReference type="Proteomes" id="UP000077202"/>
    </source>
</evidence>
<organism evidence="1 2">
    <name type="scientific">Marchantia polymorpha subsp. ruderalis</name>
    <dbReference type="NCBI Taxonomy" id="1480154"/>
    <lineage>
        <taxon>Eukaryota</taxon>
        <taxon>Viridiplantae</taxon>
        <taxon>Streptophyta</taxon>
        <taxon>Embryophyta</taxon>
        <taxon>Marchantiophyta</taxon>
        <taxon>Marchantiopsida</taxon>
        <taxon>Marchantiidae</taxon>
        <taxon>Marchantiales</taxon>
        <taxon>Marchantiaceae</taxon>
        <taxon>Marchantia</taxon>
    </lineage>
</organism>
<dbReference type="EMBL" id="LVLJ01001114">
    <property type="protein sequence ID" value="OAE31348.1"/>
    <property type="molecule type" value="Genomic_DNA"/>
</dbReference>
<dbReference type="Proteomes" id="UP000077202">
    <property type="component" value="Unassembled WGS sequence"/>
</dbReference>
<gene>
    <name evidence="1" type="ORF">AXG93_4510s1240</name>
</gene>
<evidence type="ECO:0000313" key="1">
    <source>
        <dbReference type="EMBL" id="OAE31348.1"/>
    </source>
</evidence>
<dbReference type="AlphaFoldDB" id="A0A176WDM9"/>
<sequence>MQQEDSGFLNGPAQGLSVSIHPSSCDGWLSFERLGRYSAADRTGHTGAIHSLTAEAYEHHEPSVTLCSALSREIIQALRSPAGSCSRLVLFAP</sequence>
<accession>A0A176WDM9</accession>
<reference evidence="1" key="1">
    <citation type="submission" date="2016-03" db="EMBL/GenBank/DDBJ databases">
        <title>Mechanisms controlling the formation of the plant cell surface in tip-growing cells are functionally conserved among land plants.</title>
        <authorList>
            <person name="Honkanen S."/>
            <person name="Jones V.A."/>
            <person name="Morieri G."/>
            <person name="Champion C."/>
            <person name="Hetherington A.J."/>
            <person name="Kelly S."/>
            <person name="Saint-Marcoux D."/>
            <person name="Proust H."/>
            <person name="Prescott H."/>
            <person name="Dolan L."/>
        </authorList>
    </citation>
    <scope>NUCLEOTIDE SEQUENCE [LARGE SCALE GENOMIC DNA]</scope>
    <source>
        <tissue evidence="1">Whole gametophyte</tissue>
    </source>
</reference>
<protein>
    <submittedName>
        <fullName evidence="1">Uncharacterized protein</fullName>
    </submittedName>
</protein>
<keyword evidence="2" id="KW-1185">Reference proteome</keyword>
<name>A0A176WDM9_MARPO</name>